<dbReference type="AlphaFoldDB" id="A0A3E0GUD3"/>
<dbReference type="PANTHER" id="PTHR33371:SF4">
    <property type="entry name" value="INTERMEMBRANE PHOSPHOLIPID TRANSPORT SYSTEM BINDING PROTEIN MLAD"/>
    <property type="match status" value="1"/>
</dbReference>
<name>A0A3E0GUD3_9PSEU</name>
<sequence>MTTRLLAIGCVVALVVASAFLWLQPTSGPVVTAYFDKAIGLYAGSAVRVLGVKVGTIDSVMPVGGQVKVQFTVDRGVQIPADVHAVVIAPSLVSDRYVQLTPAYDGGPELPPNSTLSRDRTASPVELDQLFTSVDQLSQALGPSGANKNGALSNVIDSAAANLAGNGDALNNTVTQLSQAAGALDTSKGDLFGTVDNLSKITSTLASSDQQVHDLDGRLADATGFLADNRQQLGAAVSSLAQALTKVQKFVTDNKGLIQTNVDNLAAITKTLVDQRAALAEVLDVAPTAATNFVNAYDAKSGSIAVRGNINELTYPPVMMICQLLQRSTPTQIPATLADLCNQIEPLLDGALHLPSAAEALAALQQGKLPPLPLPLLGGGK</sequence>
<dbReference type="Proteomes" id="UP000256269">
    <property type="component" value="Unassembled WGS sequence"/>
</dbReference>
<dbReference type="InterPro" id="IPR024516">
    <property type="entry name" value="Mce_C"/>
</dbReference>
<protein>
    <submittedName>
        <fullName evidence="3">Virulence factor Mce-like protein</fullName>
    </submittedName>
</protein>
<reference evidence="3 4" key="1">
    <citation type="submission" date="2018-08" db="EMBL/GenBank/DDBJ databases">
        <title>Genomic Encyclopedia of Archaeal and Bacterial Type Strains, Phase II (KMG-II): from individual species to whole genera.</title>
        <authorList>
            <person name="Goeker M."/>
        </authorList>
    </citation>
    <scope>NUCLEOTIDE SEQUENCE [LARGE SCALE GENOMIC DNA]</scope>
    <source>
        <strain evidence="3 4">DSM 45791</strain>
    </source>
</reference>
<feature type="domain" description="Mce/MlaD" evidence="1">
    <location>
        <begin position="28"/>
        <end position="102"/>
    </location>
</feature>
<proteinExistence type="predicted"/>
<dbReference type="PANTHER" id="PTHR33371">
    <property type="entry name" value="INTERMEMBRANE PHOSPHOLIPID TRANSPORT SYSTEM BINDING PROTEIN MLAD-RELATED"/>
    <property type="match status" value="1"/>
</dbReference>
<evidence type="ECO:0000259" key="1">
    <source>
        <dbReference type="Pfam" id="PF02470"/>
    </source>
</evidence>
<evidence type="ECO:0000313" key="3">
    <source>
        <dbReference type="EMBL" id="REH28473.1"/>
    </source>
</evidence>
<accession>A0A3E0GUD3</accession>
<dbReference type="RefSeq" id="WP_116181498.1">
    <property type="nucleotide sequence ID" value="NZ_CP144375.1"/>
</dbReference>
<feature type="domain" description="Mammalian cell entry C-terminal" evidence="2">
    <location>
        <begin position="109"/>
        <end position="297"/>
    </location>
</feature>
<dbReference type="NCBIfam" id="TIGR00996">
    <property type="entry name" value="Mtu_fam_mce"/>
    <property type="match status" value="1"/>
</dbReference>
<dbReference type="OrthoDB" id="4516955at2"/>
<dbReference type="Pfam" id="PF11887">
    <property type="entry name" value="Mce4_CUP1"/>
    <property type="match status" value="1"/>
</dbReference>
<dbReference type="InterPro" id="IPR003399">
    <property type="entry name" value="Mce/MlaD"/>
</dbReference>
<dbReference type="GO" id="GO:0005576">
    <property type="term" value="C:extracellular region"/>
    <property type="evidence" value="ECO:0007669"/>
    <property type="project" value="TreeGrafter"/>
</dbReference>
<dbReference type="EMBL" id="QUNO01000027">
    <property type="protein sequence ID" value="REH28473.1"/>
    <property type="molecule type" value="Genomic_DNA"/>
</dbReference>
<gene>
    <name evidence="3" type="ORF">BCF44_12753</name>
</gene>
<evidence type="ECO:0000313" key="4">
    <source>
        <dbReference type="Proteomes" id="UP000256269"/>
    </source>
</evidence>
<dbReference type="InterPro" id="IPR005693">
    <property type="entry name" value="Mce"/>
</dbReference>
<dbReference type="InterPro" id="IPR052336">
    <property type="entry name" value="MlaD_Phospholipid_Transporter"/>
</dbReference>
<organism evidence="3 4">
    <name type="scientific">Kutzneria buriramensis</name>
    <dbReference type="NCBI Taxonomy" id="1045776"/>
    <lineage>
        <taxon>Bacteria</taxon>
        <taxon>Bacillati</taxon>
        <taxon>Actinomycetota</taxon>
        <taxon>Actinomycetes</taxon>
        <taxon>Pseudonocardiales</taxon>
        <taxon>Pseudonocardiaceae</taxon>
        <taxon>Kutzneria</taxon>
    </lineage>
</organism>
<evidence type="ECO:0000259" key="2">
    <source>
        <dbReference type="Pfam" id="PF11887"/>
    </source>
</evidence>
<keyword evidence="4" id="KW-1185">Reference proteome</keyword>
<comment type="caution">
    <text evidence="3">The sequence shown here is derived from an EMBL/GenBank/DDBJ whole genome shotgun (WGS) entry which is preliminary data.</text>
</comment>
<dbReference type="Pfam" id="PF02470">
    <property type="entry name" value="MlaD"/>
    <property type="match status" value="1"/>
</dbReference>